<dbReference type="EMBL" id="MN739651">
    <property type="protein sequence ID" value="QHT18227.1"/>
    <property type="molecule type" value="Genomic_DNA"/>
</dbReference>
<protein>
    <submittedName>
        <fullName evidence="1">Uncharacterized protein</fullName>
    </submittedName>
</protein>
<evidence type="ECO:0000313" key="1">
    <source>
        <dbReference type="EMBL" id="QHT18227.1"/>
    </source>
</evidence>
<accession>A0A6C0DNP7</accession>
<proteinExistence type="predicted"/>
<reference evidence="1" key="1">
    <citation type="journal article" date="2020" name="Nature">
        <title>Giant virus diversity and host interactions through global metagenomics.</title>
        <authorList>
            <person name="Schulz F."/>
            <person name="Roux S."/>
            <person name="Paez-Espino D."/>
            <person name="Jungbluth S."/>
            <person name="Walsh D.A."/>
            <person name="Denef V.J."/>
            <person name="McMahon K.D."/>
            <person name="Konstantinidis K.T."/>
            <person name="Eloe-Fadrosh E.A."/>
            <person name="Kyrpides N.C."/>
            <person name="Woyke T."/>
        </authorList>
    </citation>
    <scope>NUCLEOTIDE SEQUENCE</scope>
    <source>
        <strain evidence="1">GVMAG-M-3300023174-3</strain>
    </source>
</reference>
<name>A0A6C0DNP7_9ZZZZ</name>
<dbReference type="AlphaFoldDB" id="A0A6C0DNP7"/>
<organism evidence="1">
    <name type="scientific">viral metagenome</name>
    <dbReference type="NCBI Taxonomy" id="1070528"/>
    <lineage>
        <taxon>unclassified sequences</taxon>
        <taxon>metagenomes</taxon>
        <taxon>organismal metagenomes</taxon>
    </lineage>
</organism>
<sequence length="445" mass="52768">MDHSVPPISPFYVLDMHSWTKDKIRHKIVATTKRLYSVLNYNKLGVCFNDFNTLKYRSAIFSFPEKLPLSFSPPKSVSWESFQQSYMYHARDPGDQVELILKNSAELHVNEYIEGVMIHLFYDPRTSSWEIATKGGVGGKYSYYGNLSKDPMNSEKRSRPYFYDMFMEAFRENKSADINTLPFLESLPKHMCYIFMLQHPRNKIVLPIKRPVLYLIRVYYVMKHGVAFISPKYYEQWYIFRNMKGIVEFPKQLEFETKTDVESFFQTETTSGGNCITPGVAITNEFTGELTILKNPHYDVLKTQQKLKPLTQYQYLCHRRMGGSDNYLQLFPQYKRVFFSIENEYMNFIKHVHQCYINTHVFQRMGVDYGPKYAVHIQNIHKELYLPMMRAFSQKNRRNATANPIRRPKVTQVMILQYFDRVEPREMLYILNWDTREQNYASLPA</sequence>